<proteinExistence type="predicted"/>
<accession>K5XBJ2</accession>
<evidence type="ECO:0000313" key="1">
    <source>
        <dbReference type="EMBL" id="EKM80648.1"/>
    </source>
</evidence>
<dbReference type="GeneID" id="18823631"/>
<dbReference type="RefSeq" id="XP_007328293.1">
    <property type="nucleotide sequence ID" value="XM_007328231.1"/>
</dbReference>
<name>K5XBJ2_AGABU</name>
<dbReference type="AlphaFoldDB" id="K5XBJ2"/>
<organism evidence="1 2">
    <name type="scientific">Agaricus bisporus var. burnettii (strain JB137-S8 / ATCC MYA-4627 / FGSC 10392)</name>
    <name type="common">White button mushroom</name>
    <dbReference type="NCBI Taxonomy" id="597362"/>
    <lineage>
        <taxon>Eukaryota</taxon>
        <taxon>Fungi</taxon>
        <taxon>Dikarya</taxon>
        <taxon>Basidiomycota</taxon>
        <taxon>Agaricomycotina</taxon>
        <taxon>Agaricomycetes</taxon>
        <taxon>Agaricomycetidae</taxon>
        <taxon>Agaricales</taxon>
        <taxon>Agaricineae</taxon>
        <taxon>Agaricaceae</taxon>
        <taxon>Agaricus</taxon>
    </lineage>
</organism>
<sequence>MGWHSGCQQYHFRRDPEPRMVFEGPVKGPGEAASSMVEVHVYESQWKYFEPENHPDDLEDRHG</sequence>
<dbReference type="InParanoid" id="K5XBJ2"/>
<dbReference type="OMA" id="MVEVHVY"/>
<gene>
    <name evidence="1" type="ORF">AGABI1DRAFT_112401</name>
</gene>
<evidence type="ECO:0000313" key="2">
    <source>
        <dbReference type="Proteomes" id="UP000008493"/>
    </source>
</evidence>
<keyword evidence="2" id="KW-1185">Reference proteome</keyword>
<protein>
    <submittedName>
        <fullName evidence="1">Uncharacterized protein</fullName>
    </submittedName>
</protein>
<dbReference type="EMBL" id="JH971388">
    <property type="protein sequence ID" value="EKM80648.1"/>
    <property type="molecule type" value="Genomic_DNA"/>
</dbReference>
<dbReference type="Proteomes" id="UP000008493">
    <property type="component" value="Unassembled WGS sequence"/>
</dbReference>
<reference evidence="2" key="1">
    <citation type="journal article" date="2012" name="Proc. Natl. Acad. Sci. U.S.A.">
        <title>Genome sequence of the button mushroom Agaricus bisporus reveals mechanisms governing adaptation to a humic-rich ecological niche.</title>
        <authorList>
            <person name="Morin E."/>
            <person name="Kohler A."/>
            <person name="Baker A.R."/>
            <person name="Foulongne-Oriol M."/>
            <person name="Lombard V."/>
            <person name="Nagy L.G."/>
            <person name="Ohm R.A."/>
            <person name="Patyshakuliyeva A."/>
            <person name="Brun A."/>
            <person name="Aerts A.L."/>
            <person name="Bailey A.M."/>
            <person name="Billette C."/>
            <person name="Coutinho P.M."/>
            <person name="Deakin G."/>
            <person name="Doddapaneni H."/>
            <person name="Floudas D."/>
            <person name="Grimwood J."/>
            <person name="Hilden K."/>
            <person name="Kuees U."/>
            <person name="LaButti K.M."/>
            <person name="Lapidus A."/>
            <person name="Lindquist E.A."/>
            <person name="Lucas S.M."/>
            <person name="Murat C."/>
            <person name="Riley R.W."/>
            <person name="Salamov A.A."/>
            <person name="Schmutz J."/>
            <person name="Subramanian V."/>
            <person name="Woesten H.A.B."/>
            <person name="Xu J."/>
            <person name="Eastwood D.C."/>
            <person name="Foster G.D."/>
            <person name="Sonnenberg A.S."/>
            <person name="Cullen D."/>
            <person name="de Vries R.P."/>
            <person name="Lundell T."/>
            <person name="Hibbett D.S."/>
            <person name="Henrissat B."/>
            <person name="Burton K.S."/>
            <person name="Kerrigan R.W."/>
            <person name="Challen M.P."/>
            <person name="Grigoriev I.V."/>
            <person name="Martin F."/>
        </authorList>
    </citation>
    <scope>NUCLEOTIDE SEQUENCE [LARGE SCALE GENOMIC DNA]</scope>
    <source>
        <strain evidence="2">JB137-S8 / ATCC MYA-4627 / FGSC 10392</strain>
    </source>
</reference>
<dbReference type="KEGG" id="abp:AGABI1DRAFT112401"/>
<dbReference type="HOGENOM" id="CLU_2885256_0_0_1"/>